<evidence type="ECO:0000256" key="7">
    <source>
        <dbReference type="SAM" id="SignalP"/>
    </source>
</evidence>
<dbReference type="PANTHER" id="PTHR10383:SF9">
    <property type="entry name" value="SERINE INCORPORATOR, ISOFORM F"/>
    <property type="match status" value="1"/>
</dbReference>
<protein>
    <submittedName>
        <fullName evidence="8">Serine incorporator 1</fullName>
    </submittedName>
</protein>
<feature type="signal peptide" evidence="7">
    <location>
        <begin position="1"/>
        <end position="18"/>
    </location>
</feature>
<evidence type="ECO:0000256" key="6">
    <source>
        <dbReference type="SAM" id="Phobius"/>
    </source>
</evidence>
<feature type="transmembrane region" description="Helical" evidence="6">
    <location>
        <begin position="374"/>
        <end position="395"/>
    </location>
</feature>
<name>A0A5K3EHK9_MESCO</name>
<feature type="transmembrane region" description="Helical" evidence="6">
    <location>
        <begin position="83"/>
        <end position="103"/>
    </location>
</feature>
<feature type="transmembrane region" description="Helical" evidence="6">
    <location>
        <begin position="415"/>
        <end position="439"/>
    </location>
</feature>
<feature type="transmembrane region" description="Helical" evidence="6">
    <location>
        <begin position="144"/>
        <end position="166"/>
    </location>
</feature>
<dbReference type="WBParaSite" id="MCU_000352-RA">
    <property type="protein sequence ID" value="MCU_000352-RA"/>
    <property type="gene ID" value="MCU_000352"/>
</dbReference>
<evidence type="ECO:0000256" key="2">
    <source>
        <dbReference type="ARBA" id="ARBA00006665"/>
    </source>
</evidence>
<evidence type="ECO:0000256" key="4">
    <source>
        <dbReference type="ARBA" id="ARBA00022989"/>
    </source>
</evidence>
<accession>A0A5K3EHK9</accession>
<feature type="transmembrane region" description="Helical" evidence="6">
    <location>
        <begin position="118"/>
        <end position="137"/>
    </location>
</feature>
<feature type="chain" id="PRO_5024298372" evidence="7">
    <location>
        <begin position="19"/>
        <end position="445"/>
    </location>
</feature>
<feature type="transmembrane region" description="Helical" evidence="6">
    <location>
        <begin position="186"/>
        <end position="214"/>
    </location>
</feature>
<proteinExistence type="inferred from homology"/>
<comment type="similarity">
    <text evidence="2">Belongs to the TDE1 family.</text>
</comment>
<feature type="transmembrane region" description="Helical" evidence="6">
    <location>
        <begin position="226"/>
        <end position="246"/>
    </location>
</feature>
<comment type="subcellular location">
    <subcellularLocation>
        <location evidence="1">Membrane</location>
        <topology evidence="1">Multi-pass membrane protein</topology>
    </subcellularLocation>
</comment>
<feature type="transmembrane region" description="Helical" evidence="6">
    <location>
        <begin position="34"/>
        <end position="52"/>
    </location>
</feature>
<sequence>MGCLLSCVACCFCDAAASLCCKCLPSCKSSTSTRLVYGLLLLSVIILSSVALSPEVGKLLKRIPSLCPGEPNNICQLITGYGAVYRMCFALSLFFFVFSLIMIEVRSSRDFRSAIHNGFWFFKILAIIGIMVGAFFIHDPLFLSVWMIFGMIGACLYILLQLVLLVDFAHTWNEKWVGAYNESGNRSYVCALISSTVFFYSLSIAAVVLFYIYFASAPCCRLGKMLVSINLILCVILSVISILPVVQDKLPSSGLLQSSVISAYIMFLTWSALVNVPEVACNPTLRTTNKTIIVDGKEVVMVTADLNFGWQTAVSLVILMISVVYASIRTSSHNTVGRLTMSGGMDTSNAETSPSTETAERGQLVWDNEKEGVAYSYAMFHFMMSLATLFVMMSITDWYRPDSQTSMLSANYGSFWVKGASSWVCVAIYIWTLVAPVMFPDRDFS</sequence>
<keyword evidence="7" id="KW-0732">Signal</keyword>
<keyword evidence="5 6" id="KW-0472">Membrane</keyword>
<dbReference type="InterPro" id="IPR005016">
    <property type="entry name" value="TDE1/TMS"/>
</dbReference>
<keyword evidence="4 6" id="KW-1133">Transmembrane helix</keyword>
<evidence type="ECO:0000313" key="8">
    <source>
        <dbReference type="WBParaSite" id="MCU_000352-RA"/>
    </source>
</evidence>
<keyword evidence="3 6" id="KW-0812">Transmembrane</keyword>
<organism evidence="8">
    <name type="scientific">Mesocestoides corti</name>
    <name type="common">Flatworm</name>
    <dbReference type="NCBI Taxonomy" id="53468"/>
    <lineage>
        <taxon>Eukaryota</taxon>
        <taxon>Metazoa</taxon>
        <taxon>Spiralia</taxon>
        <taxon>Lophotrochozoa</taxon>
        <taxon>Platyhelminthes</taxon>
        <taxon>Cestoda</taxon>
        <taxon>Eucestoda</taxon>
        <taxon>Cyclophyllidea</taxon>
        <taxon>Mesocestoididae</taxon>
        <taxon>Mesocestoides</taxon>
    </lineage>
</organism>
<evidence type="ECO:0000256" key="1">
    <source>
        <dbReference type="ARBA" id="ARBA00004141"/>
    </source>
</evidence>
<feature type="transmembrane region" description="Helical" evidence="6">
    <location>
        <begin position="308"/>
        <end position="328"/>
    </location>
</feature>
<dbReference type="GO" id="GO:0016020">
    <property type="term" value="C:membrane"/>
    <property type="evidence" value="ECO:0007669"/>
    <property type="project" value="UniProtKB-SubCell"/>
</dbReference>
<dbReference type="Pfam" id="PF03348">
    <property type="entry name" value="Serinc"/>
    <property type="match status" value="1"/>
</dbReference>
<dbReference type="AlphaFoldDB" id="A0A5K3EHK9"/>
<reference evidence="8" key="1">
    <citation type="submission" date="2019-11" db="UniProtKB">
        <authorList>
            <consortium name="WormBaseParasite"/>
        </authorList>
    </citation>
    <scope>IDENTIFICATION</scope>
</reference>
<evidence type="ECO:0000256" key="3">
    <source>
        <dbReference type="ARBA" id="ARBA00022692"/>
    </source>
</evidence>
<dbReference type="PANTHER" id="PTHR10383">
    <property type="entry name" value="SERINE INCORPORATOR"/>
    <property type="match status" value="1"/>
</dbReference>
<evidence type="ECO:0000256" key="5">
    <source>
        <dbReference type="ARBA" id="ARBA00023136"/>
    </source>
</evidence>